<evidence type="ECO:0000256" key="1">
    <source>
        <dbReference type="ARBA" id="ARBA00009437"/>
    </source>
</evidence>
<dbReference type="InterPro" id="IPR036388">
    <property type="entry name" value="WH-like_DNA-bd_sf"/>
</dbReference>
<dbReference type="Pfam" id="PF00126">
    <property type="entry name" value="HTH_1"/>
    <property type="match status" value="1"/>
</dbReference>
<name>A0ABS0WDV0_9ALTE</name>
<evidence type="ECO:0000259" key="5">
    <source>
        <dbReference type="PROSITE" id="PS50931"/>
    </source>
</evidence>
<gene>
    <name evidence="6" type="ORF">JEU11_09250</name>
</gene>
<dbReference type="Pfam" id="PF03466">
    <property type="entry name" value="LysR_substrate"/>
    <property type="match status" value="1"/>
</dbReference>
<keyword evidence="4" id="KW-0804">Transcription</keyword>
<comment type="caution">
    <text evidence="6">The sequence shown here is derived from an EMBL/GenBank/DDBJ whole genome shotgun (WGS) entry which is preliminary data.</text>
</comment>
<dbReference type="Gene3D" id="3.40.190.290">
    <property type="match status" value="1"/>
</dbReference>
<evidence type="ECO:0000313" key="7">
    <source>
        <dbReference type="Proteomes" id="UP000649232"/>
    </source>
</evidence>
<reference evidence="6 7" key="1">
    <citation type="submission" date="2020-12" db="EMBL/GenBank/DDBJ databases">
        <title>Draft genome sequences of nine environmental bacterial isolates colonizing plastic.</title>
        <authorList>
            <person name="Borre I."/>
            <person name="Sonnenschein E.C."/>
        </authorList>
    </citation>
    <scope>NUCLEOTIDE SEQUENCE [LARGE SCALE GENOMIC DNA]</scope>
    <source>
        <strain evidence="6 7">IB30</strain>
    </source>
</reference>
<dbReference type="EMBL" id="JAEILT010000011">
    <property type="protein sequence ID" value="MBJ2136636.1"/>
    <property type="molecule type" value="Genomic_DNA"/>
</dbReference>
<dbReference type="PANTHER" id="PTHR30537:SF5">
    <property type="entry name" value="HTH-TYPE TRANSCRIPTIONAL ACTIVATOR TTDR-RELATED"/>
    <property type="match status" value="1"/>
</dbReference>
<evidence type="ECO:0000256" key="2">
    <source>
        <dbReference type="ARBA" id="ARBA00023015"/>
    </source>
</evidence>
<feature type="domain" description="HTH lysR-type" evidence="5">
    <location>
        <begin position="12"/>
        <end position="69"/>
    </location>
</feature>
<dbReference type="PROSITE" id="PS50931">
    <property type="entry name" value="HTH_LYSR"/>
    <property type="match status" value="1"/>
</dbReference>
<dbReference type="Proteomes" id="UP000649232">
    <property type="component" value="Unassembled WGS sequence"/>
</dbReference>
<proteinExistence type="inferred from homology"/>
<accession>A0ABS0WDV0</accession>
<dbReference type="RefSeq" id="WP_198824468.1">
    <property type="nucleotide sequence ID" value="NZ_JAEILT010000011.1"/>
</dbReference>
<dbReference type="SUPFAM" id="SSF53850">
    <property type="entry name" value="Periplasmic binding protein-like II"/>
    <property type="match status" value="1"/>
</dbReference>
<dbReference type="SUPFAM" id="SSF46785">
    <property type="entry name" value="Winged helix' DNA-binding domain"/>
    <property type="match status" value="1"/>
</dbReference>
<organism evidence="6 7">
    <name type="scientific">Paraglaciecola chathamensis</name>
    <dbReference type="NCBI Taxonomy" id="368405"/>
    <lineage>
        <taxon>Bacteria</taxon>
        <taxon>Pseudomonadati</taxon>
        <taxon>Pseudomonadota</taxon>
        <taxon>Gammaproteobacteria</taxon>
        <taxon>Alteromonadales</taxon>
        <taxon>Alteromonadaceae</taxon>
        <taxon>Paraglaciecola</taxon>
    </lineage>
</organism>
<dbReference type="InterPro" id="IPR000847">
    <property type="entry name" value="LysR_HTH_N"/>
</dbReference>
<protein>
    <submittedName>
        <fullName evidence="6">LysR family transcriptional regulator</fullName>
    </submittedName>
</protein>
<dbReference type="CDD" id="cd08479">
    <property type="entry name" value="PBP2_CrgA_like_9"/>
    <property type="match status" value="1"/>
</dbReference>
<evidence type="ECO:0000313" key="6">
    <source>
        <dbReference type="EMBL" id="MBJ2136636.1"/>
    </source>
</evidence>
<dbReference type="InterPro" id="IPR036390">
    <property type="entry name" value="WH_DNA-bd_sf"/>
</dbReference>
<keyword evidence="2" id="KW-0805">Transcription regulation</keyword>
<keyword evidence="3" id="KW-0238">DNA-binding</keyword>
<dbReference type="InterPro" id="IPR058163">
    <property type="entry name" value="LysR-type_TF_proteobact-type"/>
</dbReference>
<comment type="similarity">
    <text evidence="1">Belongs to the LysR transcriptional regulatory family.</text>
</comment>
<sequence length="306" mass="34481">MKDTNTNCRELPLPKDLDVFLTVVVQQSFTAAAEELGLSPAYVSKRIGILEASLKTRLFHRNTRKIMLTDDGERTRRWASRILTNIDDMVNDLADAQHVPRGLLHICTTFGFGRQRVAPAIAELSAQFPLLEIRLEVFDRAVDIIQEGFDIEIRIGNDLPQHHICKKLQDNHRILCASPEYLQKNGSPKTIEDLSKHDCLVLKERNSPFGIWNLSNGDEDVSLHINGPLSSNHGEIVAQWAAQGRGIAMRSYWDVKDLIESGVVVQVLPEFSQQADIWAVYPTRLSHSAKLRVCVESLEKHFAANT</sequence>
<dbReference type="InterPro" id="IPR005119">
    <property type="entry name" value="LysR_subst-bd"/>
</dbReference>
<dbReference type="PANTHER" id="PTHR30537">
    <property type="entry name" value="HTH-TYPE TRANSCRIPTIONAL REGULATOR"/>
    <property type="match status" value="1"/>
</dbReference>
<dbReference type="Gene3D" id="1.10.10.10">
    <property type="entry name" value="Winged helix-like DNA-binding domain superfamily/Winged helix DNA-binding domain"/>
    <property type="match status" value="1"/>
</dbReference>
<evidence type="ECO:0000256" key="4">
    <source>
        <dbReference type="ARBA" id="ARBA00023163"/>
    </source>
</evidence>
<evidence type="ECO:0000256" key="3">
    <source>
        <dbReference type="ARBA" id="ARBA00023125"/>
    </source>
</evidence>